<keyword evidence="6" id="KW-0408">Iron</keyword>
<dbReference type="Pfam" id="PF00266">
    <property type="entry name" value="Aminotran_5"/>
    <property type="match status" value="1"/>
</dbReference>
<dbReference type="Gene3D" id="3.90.1150.10">
    <property type="entry name" value="Aspartate Aminotransferase, domain 1"/>
    <property type="match status" value="1"/>
</dbReference>
<organism evidence="10 11">
    <name type="scientific">Candidatus Methylacidiphilum infernorum</name>
    <dbReference type="NCBI Taxonomy" id="511746"/>
    <lineage>
        <taxon>Bacteria</taxon>
        <taxon>Pseudomonadati</taxon>
        <taxon>Verrucomicrobiota</taxon>
        <taxon>Methylacidiphilae</taxon>
        <taxon>Methylacidiphilales</taxon>
        <taxon>Methylacidiphilaceae</taxon>
        <taxon>Methylacidiphilum (ex Ratnadevi et al. 2023)</taxon>
    </lineage>
</organism>
<evidence type="ECO:0000256" key="5">
    <source>
        <dbReference type="ARBA" id="ARBA00022898"/>
    </source>
</evidence>
<keyword evidence="4" id="KW-0479">Metal-binding</keyword>
<evidence type="ECO:0000259" key="9">
    <source>
        <dbReference type="Pfam" id="PF00266"/>
    </source>
</evidence>
<evidence type="ECO:0000256" key="1">
    <source>
        <dbReference type="ARBA" id="ARBA00001933"/>
    </source>
</evidence>
<evidence type="ECO:0000256" key="3">
    <source>
        <dbReference type="ARBA" id="ARBA00022679"/>
    </source>
</evidence>
<accession>A0ABX7PV54</accession>
<dbReference type="InterPro" id="IPR000192">
    <property type="entry name" value="Aminotrans_V_dom"/>
</dbReference>
<dbReference type="InterPro" id="IPR015422">
    <property type="entry name" value="PyrdxlP-dep_Trfase_small"/>
</dbReference>
<keyword evidence="3" id="KW-0808">Transferase</keyword>
<dbReference type="InterPro" id="IPR015424">
    <property type="entry name" value="PyrdxlP-dep_Trfase"/>
</dbReference>
<keyword evidence="5" id="KW-0663">Pyridoxal phosphate</keyword>
<dbReference type="Proteomes" id="UP000663088">
    <property type="component" value="Chromosome"/>
</dbReference>
<comment type="similarity">
    <text evidence="2">Belongs to the class-V pyridoxal-phosphate-dependent aminotransferase family. NifS/IscS subfamily.</text>
</comment>
<name>A0ABX7PV54_9BACT</name>
<evidence type="ECO:0000256" key="4">
    <source>
        <dbReference type="ARBA" id="ARBA00022723"/>
    </source>
</evidence>
<dbReference type="InterPro" id="IPR016454">
    <property type="entry name" value="Cysteine_dSase"/>
</dbReference>
<comment type="cofactor">
    <cofactor evidence="1">
        <name>pyridoxal 5'-phosphate</name>
        <dbReference type="ChEBI" id="CHEBI:597326"/>
    </cofactor>
</comment>
<keyword evidence="11" id="KW-1185">Reference proteome</keyword>
<comment type="catalytic activity">
    <reaction evidence="8">
        <text>(sulfur carrier)-H + L-cysteine = (sulfur carrier)-SH + L-alanine</text>
        <dbReference type="Rhea" id="RHEA:43892"/>
        <dbReference type="Rhea" id="RHEA-COMP:14737"/>
        <dbReference type="Rhea" id="RHEA-COMP:14739"/>
        <dbReference type="ChEBI" id="CHEBI:29917"/>
        <dbReference type="ChEBI" id="CHEBI:35235"/>
        <dbReference type="ChEBI" id="CHEBI:57972"/>
        <dbReference type="ChEBI" id="CHEBI:64428"/>
        <dbReference type="EC" id="2.8.1.7"/>
    </reaction>
</comment>
<dbReference type="EMBL" id="CP065956">
    <property type="protein sequence ID" value="QSR86880.1"/>
    <property type="molecule type" value="Genomic_DNA"/>
</dbReference>
<evidence type="ECO:0000313" key="11">
    <source>
        <dbReference type="Proteomes" id="UP000663088"/>
    </source>
</evidence>
<dbReference type="PIRSF" id="PIRSF005572">
    <property type="entry name" value="NifS"/>
    <property type="match status" value="1"/>
</dbReference>
<dbReference type="PANTHER" id="PTHR11601:SF34">
    <property type="entry name" value="CYSTEINE DESULFURASE"/>
    <property type="match status" value="1"/>
</dbReference>
<dbReference type="Gene3D" id="3.40.640.10">
    <property type="entry name" value="Type I PLP-dependent aspartate aminotransferase-like (Major domain)"/>
    <property type="match status" value="1"/>
</dbReference>
<reference evidence="10 11" key="1">
    <citation type="submission" date="2020-12" db="EMBL/GenBank/DDBJ databases">
        <authorList>
            <person name="Awala S.I."/>
            <person name="Gwak J.-H."/>
            <person name="Kim S.-J."/>
            <person name="Rhee S.-K."/>
        </authorList>
    </citation>
    <scope>NUCLEOTIDE SEQUENCE [LARGE SCALE GENOMIC DNA]</scope>
    <source>
        <strain evidence="10 11">IT5</strain>
    </source>
</reference>
<sequence length="404" mass="44562">MHKMAEVGSTIYLDHQSAAPVFPEALEILKQYAIEPFSPSSLHQRGIHSKKVLQSALECISAFLGCEETEIVFTGGSWEAIVLGIEGFWRRNASKGKHILTTPIEQKPILLLFDKLKNEGATVSYIPVDKEGFVDPKAIEELSTSQTILCCVQWVNPEIGSIQNIQEVANLCFNKGIAFFCDGSYAAGWVPIDLKRLPISLLVVNPNQFNGPKGVGILCVKKGFEIEPIIPGLNRDFGFWGGSENLPAVLATAKAAEITSQLFKEKIEKVSYLQKLLWNDLLTHIPLIALNGPQLGFGRSIQNLNVSPEFIGGESQVLSCDLKGIMISSGPSCIQKNLRVSHVFKAVGLGYQRAVSSVRISLGITTTKEEIEKFAKIYREVVAKLREMSIGWKKYISEQAKNEE</sequence>
<dbReference type="PANTHER" id="PTHR11601">
    <property type="entry name" value="CYSTEINE DESULFURYLASE FAMILY MEMBER"/>
    <property type="match status" value="1"/>
</dbReference>
<proteinExistence type="inferred from homology"/>
<dbReference type="InterPro" id="IPR015421">
    <property type="entry name" value="PyrdxlP-dep_Trfase_major"/>
</dbReference>
<gene>
    <name evidence="10" type="ORF">EM20IM_00455</name>
</gene>
<keyword evidence="7" id="KW-0411">Iron-sulfur</keyword>
<dbReference type="SUPFAM" id="SSF53383">
    <property type="entry name" value="PLP-dependent transferases"/>
    <property type="match status" value="1"/>
</dbReference>
<evidence type="ECO:0000256" key="8">
    <source>
        <dbReference type="ARBA" id="ARBA00050776"/>
    </source>
</evidence>
<evidence type="ECO:0000256" key="6">
    <source>
        <dbReference type="ARBA" id="ARBA00023004"/>
    </source>
</evidence>
<evidence type="ECO:0000256" key="2">
    <source>
        <dbReference type="ARBA" id="ARBA00006490"/>
    </source>
</evidence>
<evidence type="ECO:0000313" key="10">
    <source>
        <dbReference type="EMBL" id="QSR86880.1"/>
    </source>
</evidence>
<evidence type="ECO:0000256" key="7">
    <source>
        <dbReference type="ARBA" id="ARBA00023014"/>
    </source>
</evidence>
<feature type="domain" description="Aminotransferase class V" evidence="9">
    <location>
        <begin position="11"/>
        <end position="374"/>
    </location>
</feature>
<protein>
    <submittedName>
        <fullName evidence="10">Cysteine desulfurase</fullName>
    </submittedName>
</protein>